<feature type="non-terminal residue" evidence="1">
    <location>
        <position position="94"/>
    </location>
</feature>
<feature type="non-terminal residue" evidence="1">
    <location>
        <position position="1"/>
    </location>
</feature>
<comment type="caution">
    <text evidence="1">The sequence shown here is derived from an EMBL/GenBank/DDBJ whole genome shotgun (WGS) entry which is preliminary data.</text>
</comment>
<evidence type="ECO:0000313" key="2">
    <source>
        <dbReference type="Proteomes" id="UP001228049"/>
    </source>
</evidence>
<accession>A0AAD9BSV1</accession>
<name>A0AAD9BSV1_DISEL</name>
<keyword evidence="2" id="KW-1185">Reference proteome</keyword>
<gene>
    <name evidence="1" type="ORF">KUDE01_014290</name>
</gene>
<reference evidence="1" key="1">
    <citation type="submission" date="2023-04" db="EMBL/GenBank/DDBJ databases">
        <title>Chromosome-level genome of Chaenocephalus aceratus.</title>
        <authorList>
            <person name="Park H."/>
        </authorList>
    </citation>
    <scope>NUCLEOTIDE SEQUENCE</scope>
    <source>
        <strain evidence="1">DE</strain>
        <tissue evidence="1">Muscle</tissue>
    </source>
</reference>
<organism evidence="1 2">
    <name type="scientific">Dissostichus eleginoides</name>
    <name type="common">Patagonian toothfish</name>
    <name type="synonym">Dissostichus amissus</name>
    <dbReference type="NCBI Taxonomy" id="100907"/>
    <lineage>
        <taxon>Eukaryota</taxon>
        <taxon>Metazoa</taxon>
        <taxon>Chordata</taxon>
        <taxon>Craniata</taxon>
        <taxon>Vertebrata</taxon>
        <taxon>Euteleostomi</taxon>
        <taxon>Actinopterygii</taxon>
        <taxon>Neopterygii</taxon>
        <taxon>Teleostei</taxon>
        <taxon>Neoteleostei</taxon>
        <taxon>Acanthomorphata</taxon>
        <taxon>Eupercaria</taxon>
        <taxon>Perciformes</taxon>
        <taxon>Notothenioidei</taxon>
        <taxon>Nototheniidae</taxon>
        <taxon>Dissostichus</taxon>
    </lineage>
</organism>
<dbReference type="Proteomes" id="UP001228049">
    <property type="component" value="Unassembled WGS sequence"/>
</dbReference>
<protein>
    <submittedName>
        <fullName evidence="1">Nuclear pore complex protein Nup154</fullName>
    </submittedName>
</protein>
<dbReference type="AlphaFoldDB" id="A0AAD9BSV1"/>
<sequence length="94" mass="9983">SAPAENIAFIAPEKWAQPPPVPNPRAFSGSYILHVGAPLTEGSLRAGAAIKQNHNSSGHSGGGGVRGRPFCRRRVTMCNLFSTALLEVQAKAWF</sequence>
<proteinExistence type="predicted"/>
<evidence type="ECO:0000313" key="1">
    <source>
        <dbReference type="EMBL" id="KAK1889615.1"/>
    </source>
</evidence>
<dbReference type="EMBL" id="JASDAP010000016">
    <property type="protein sequence ID" value="KAK1889615.1"/>
    <property type="molecule type" value="Genomic_DNA"/>
</dbReference>